<name>A0A3S2U9Z5_9BURK</name>
<evidence type="ECO:0000313" key="2">
    <source>
        <dbReference type="Proteomes" id="UP000288178"/>
    </source>
</evidence>
<dbReference type="Proteomes" id="UP000288178">
    <property type="component" value="Unassembled WGS sequence"/>
</dbReference>
<comment type="caution">
    <text evidence="1">The sequence shown here is derived from an EMBL/GenBank/DDBJ whole genome shotgun (WGS) entry which is preliminary data.</text>
</comment>
<proteinExistence type="predicted"/>
<protein>
    <submittedName>
        <fullName evidence="1">Nucleotidyltransferase domain-containing protein</fullName>
    </submittedName>
</protein>
<organism evidence="1 2">
    <name type="scientific">Rubrivivax albus</name>
    <dbReference type="NCBI Taxonomy" id="2499835"/>
    <lineage>
        <taxon>Bacteria</taxon>
        <taxon>Pseudomonadati</taxon>
        <taxon>Pseudomonadota</taxon>
        <taxon>Betaproteobacteria</taxon>
        <taxon>Burkholderiales</taxon>
        <taxon>Sphaerotilaceae</taxon>
        <taxon>Rubrivivax</taxon>
    </lineage>
</organism>
<dbReference type="EMBL" id="SACT01000002">
    <property type="protein sequence ID" value="RVT52651.1"/>
    <property type="molecule type" value="Genomic_DNA"/>
</dbReference>
<dbReference type="AlphaFoldDB" id="A0A3S2U9Z5"/>
<evidence type="ECO:0000313" key="1">
    <source>
        <dbReference type="EMBL" id="RVT52651.1"/>
    </source>
</evidence>
<sequence length="96" mass="10799">MRLQPQERETIRELGLRHFGVVPRLFGSRLDESRGGGDIDLLIVTTLPAAEAARKRLDLLADLWIALGERKVDILLDDGRVDAPVYRRARDEAVPV</sequence>
<dbReference type="GO" id="GO:0016740">
    <property type="term" value="F:transferase activity"/>
    <property type="evidence" value="ECO:0007669"/>
    <property type="project" value="UniProtKB-KW"/>
</dbReference>
<reference evidence="1 2" key="1">
    <citation type="submission" date="2019-01" db="EMBL/GenBank/DDBJ databases">
        <authorList>
            <person name="Chen W.-M."/>
        </authorList>
    </citation>
    <scope>NUCLEOTIDE SEQUENCE [LARGE SCALE GENOMIC DNA]</scope>
    <source>
        <strain evidence="1 2">ICH-3</strain>
    </source>
</reference>
<gene>
    <name evidence="1" type="ORF">ENE75_09515</name>
</gene>
<keyword evidence="2" id="KW-1185">Reference proteome</keyword>
<accession>A0A3S2U9Z5</accession>
<keyword evidence="1" id="KW-0808">Transferase</keyword>